<evidence type="ECO:0000256" key="1">
    <source>
        <dbReference type="SAM" id="MobiDB-lite"/>
    </source>
</evidence>
<dbReference type="OrthoDB" id="10614396at2759"/>
<feature type="region of interest" description="Disordered" evidence="1">
    <location>
        <begin position="63"/>
        <end position="90"/>
    </location>
</feature>
<keyword evidence="3" id="KW-1185">Reference proteome</keyword>
<name>A0A4Y2MCB4_ARAVE</name>
<evidence type="ECO:0000313" key="3">
    <source>
        <dbReference type="Proteomes" id="UP000499080"/>
    </source>
</evidence>
<dbReference type="AlphaFoldDB" id="A0A4Y2MCB4"/>
<protein>
    <submittedName>
        <fullName evidence="2">Uncharacterized protein</fullName>
    </submittedName>
</protein>
<feature type="compositionally biased region" description="Polar residues" evidence="1">
    <location>
        <begin position="75"/>
        <end position="90"/>
    </location>
</feature>
<gene>
    <name evidence="2" type="ORF">AVEN_171530_1</name>
</gene>
<dbReference type="EMBL" id="BGPR01007093">
    <property type="protein sequence ID" value="GBN24223.1"/>
    <property type="molecule type" value="Genomic_DNA"/>
</dbReference>
<proteinExistence type="predicted"/>
<dbReference type="Proteomes" id="UP000499080">
    <property type="component" value="Unassembled WGS sequence"/>
</dbReference>
<accession>A0A4Y2MCB4</accession>
<reference evidence="2 3" key="1">
    <citation type="journal article" date="2019" name="Sci. Rep.">
        <title>Orb-weaving spider Araneus ventricosus genome elucidates the spidroin gene catalogue.</title>
        <authorList>
            <person name="Kono N."/>
            <person name="Nakamura H."/>
            <person name="Ohtoshi R."/>
            <person name="Moran D.A.P."/>
            <person name="Shinohara A."/>
            <person name="Yoshida Y."/>
            <person name="Fujiwara M."/>
            <person name="Mori M."/>
            <person name="Tomita M."/>
            <person name="Arakawa K."/>
        </authorList>
    </citation>
    <scope>NUCLEOTIDE SEQUENCE [LARGE SCALE GENOMIC DNA]</scope>
</reference>
<sequence>MKAAVISWQSRLRVRRVAGSPPDFLGRSAVSPVLWIIVCRGLVSQPNIKLIVFTRNLRSQQLLPKEKRPLPNDKCPQQRNRQFPASTPDNFTRGLAGPMIHFLSLPQVDGGGEGPGSVFLAAGKLSSAGVGPTADAARGDI</sequence>
<evidence type="ECO:0000313" key="2">
    <source>
        <dbReference type="EMBL" id="GBN24223.1"/>
    </source>
</evidence>
<comment type="caution">
    <text evidence="2">The sequence shown here is derived from an EMBL/GenBank/DDBJ whole genome shotgun (WGS) entry which is preliminary data.</text>
</comment>
<organism evidence="2 3">
    <name type="scientific">Araneus ventricosus</name>
    <name type="common">Orbweaver spider</name>
    <name type="synonym">Epeira ventricosa</name>
    <dbReference type="NCBI Taxonomy" id="182803"/>
    <lineage>
        <taxon>Eukaryota</taxon>
        <taxon>Metazoa</taxon>
        <taxon>Ecdysozoa</taxon>
        <taxon>Arthropoda</taxon>
        <taxon>Chelicerata</taxon>
        <taxon>Arachnida</taxon>
        <taxon>Araneae</taxon>
        <taxon>Araneomorphae</taxon>
        <taxon>Entelegynae</taxon>
        <taxon>Araneoidea</taxon>
        <taxon>Araneidae</taxon>
        <taxon>Araneus</taxon>
    </lineage>
</organism>